<dbReference type="InterPro" id="IPR017853">
    <property type="entry name" value="GH"/>
</dbReference>
<feature type="domain" description="Glycoside hydrolase family 31 TIM barrel" evidence="7">
    <location>
        <begin position="1"/>
        <end position="81"/>
    </location>
</feature>
<gene>
    <name evidence="9" type="ORF">SK128_000929</name>
</gene>
<dbReference type="EMBL" id="JAXCGZ010011859">
    <property type="protein sequence ID" value="KAK7074034.1"/>
    <property type="molecule type" value="Genomic_DNA"/>
</dbReference>
<dbReference type="PANTHER" id="PTHR22762:SF133">
    <property type="entry name" value="P-TYPE DOMAIN-CONTAINING PROTEIN"/>
    <property type="match status" value="1"/>
</dbReference>
<dbReference type="Gene3D" id="3.20.20.80">
    <property type="entry name" value="Glycosidases"/>
    <property type="match status" value="2"/>
</dbReference>
<dbReference type="InterPro" id="IPR048395">
    <property type="entry name" value="Glyco_hydro_31_C"/>
</dbReference>
<proteinExistence type="inferred from homology"/>
<dbReference type="Pfam" id="PF01055">
    <property type="entry name" value="Glyco_hydro_31_2nd"/>
    <property type="match status" value="2"/>
</dbReference>
<dbReference type="CDD" id="cd14752">
    <property type="entry name" value="GH31_N"/>
    <property type="match status" value="1"/>
</dbReference>
<evidence type="ECO:0000259" key="8">
    <source>
        <dbReference type="Pfam" id="PF21365"/>
    </source>
</evidence>
<evidence type="ECO:0000256" key="1">
    <source>
        <dbReference type="ARBA" id="ARBA00007806"/>
    </source>
</evidence>
<dbReference type="CDD" id="cd06602">
    <property type="entry name" value="GH31_MGAM_SI_GAA"/>
    <property type="match status" value="1"/>
</dbReference>
<dbReference type="GO" id="GO:0004558">
    <property type="term" value="F:alpha-1,4-glucosidase activity"/>
    <property type="evidence" value="ECO:0007669"/>
    <property type="project" value="TreeGrafter"/>
</dbReference>
<accession>A0AAN9A4M5</accession>
<evidence type="ECO:0000256" key="6">
    <source>
        <dbReference type="RuleBase" id="RU361185"/>
    </source>
</evidence>
<dbReference type="InterPro" id="IPR013780">
    <property type="entry name" value="Glyco_hydro_b"/>
</dbReference>
<dbReference type="Pfam" id="PF21365">
    <property type="entry name" value="Glyco_hydro_31_3rd"/>
    <property type="match status" value="1"/>
</dbReference>
<dbReference type="PROSITE" id="PS00707">
    <property type="entry name" value="GLYCOSYL_HYDROL_F31_2"/>
    <property type="match status" value="2"/>
</dbReference>
<dbReference type="Gene3D" id="2.60.40.1180">
    <property type="entry name" value="Golgi alpha-mannosidase II"/>
    <property type="match status" value="3"/>
</dbReference>
<protein>
    <recommendedName>
        <fullName evidence="11">Alpha-glucosidase</fullName>
    </recommendedName>
</protein>
<sequence length="1001" mass="115476">MVEFNLFGIPYIGADICGFFGDSTEELCERWMELGAFYPYSRNHNTLGAKDHDPGLWPSVAASSYAAMRVRYTLLPYLYTLHYLASTEGHTVVRPLFFEFPENTDAQNIDTQFLWGSWLMITPVLEEGSTFVRPYFPKGIWYDYYNGTAFVQEVASNRIVLAPRSHIPVFVRGGGIIPTQRPRVNTELSRKEPLGLIVAPDHQEQAEGTFYWDEGDSLDPLGSGKYFTADMIYDNGTLHWIVTHAWDGMNTMALSDIRIFGVPDRPTQIIIDGKRWKMGDWHYNIYTKVLELFDLEIPAQANFTLTWNSQMDFKIPCPMSYKDWNENIEITKEMCTARNCDWDGNHEIQCSVPSADAYGYEYASDNVEQTEKGFRLFLKKRGVTLYGPDVKEVTFEVFQYSDDTLRFKFYDSINDRYEVPAQLNLPLTGIQNPLYELVYPTPKSGNMFYFYVVRKDTGSILFDTRIGGLTFSDQFLSLTALLPSKNIYGMGENTHHSFRHNMSQKIWPIFARDQPPIVDSEQRNLYGAHPYYQCIENDGKAHGVLLLNSNALDYQMLDYPAISYRTIGGVLDFFMVLGPDPEMVVAQYTFLIHRPMIPPYWALGFQLCRYGYASLEELQQAVNRTRDANIPQDVQYGDIDYMDRRMSFTYDVDAYDGFPEYITEVKDQGLRFIVILDPAINAEMPLDEYETHERAVAADAYIKWAPETDPDDIEFNNGGNSSYMLGYVWPENRTAFPSFFKSSSQNWWIEEIKEFYATIEFDGLWIDMNEPANFGTNEEKPWNWPEDWELWSLQCPESTWDDPPYVTKAGSWSDANRMADKTLCLAGIEERDSPSAPYRHYDVHNLYGWSQTQPIYTAARLTTGKRGLVVSRSTFPGSGHWAGHWLGDNRSIWPDMKHSIIGMLEFNLFGIPYIGADICGFFEDTTPELCERWMELGAFYPYSRNHNSKDSVDQDPGLWQNVAESSKKALEIRYRLLPYLYTLFYHAHAHGNTVIRALLHE</sequence>
<comment type="caution">
    <text evidence="9">The sequence shown here is derived from an EMBL/GenBank/DDBJ whole genome shotgun (WGS) entry which is preliminary data.</text>
</comment>
<dbReference type="InterPro" id="IPR000322">
    <property type="entry name" value="Glyco_hydro_31_TIM"/>
</dbReference>
<dbReference type="AlphaFoldDB" id="A0AAN9A4M5"/>
<dbReference type="InterPro" id="IPR030458">
    <property type="entry name" value="Glyco_hydro_31_AS"/>
</dbReference>
<dbReference type="GO" id="GO:0030246">
    <property type="term" value="F:carbohydrate binding"/>
    <property type="evidence" value="ECO:0007669"/>
    <property type="project" value="InterPro"/>
</dbReference>
<evidence type="ECO:0008006" key="11">
    <source>
        <dbReference type="Google" id="ProtNLM"/>
    </source>
</evidence>
<keyword evidence="5 6" id="KW-0326">Glycosidase</keyword>
<keyword evidence="10" id="KW-1185">Reference proteome</keyword>
<feature type="domain" description="Glycosyl hydrolase family 31 C-terminal" evidence="8">
    <location>
        <begin position="89"/>
        <end position="177"/>
    </location>
</feature>
<dbReference type="Proteomes" id="UP001381693">
    <property type="component" value="Unassembled WGS sequence"/>
</dbReference>
<dbReference type="SUPFAM" id="SSF74650">
    <property type="entry name" value="Galactose mutarotase-like"/>
    <property type="match status" value="1"/>
</dbReference>
<keyword evidence="3 6" id="KW-0378">Hydrolase</keyword>
<dbReference type="GO" id="GO:0005975">
    <property type="term" value="P:carbohydrate metabolic process"/>
    <property type="evidence" value="ECO:0007669"/>
    <property type="project" value="InterPro"/>
</dbReference>
<keyword evidence="4" id="KW-0325">Glycoprotein</keyword>
<keyword evidence="2" id="KW-0732">Signal</keyword>
<dbReference type="FunFam" id="3.20.20.80:FF:000016">
    <property type="entry name" value="Maltase-glucoamylase, intestinal"/>
    <property type="match status" value="1"/>
</dbReference>
<evidence type="ECO:0000313" key="9">
    <source>
        <dbReference type="EMBL" id="KAK7074034.1"/>
    </source>
</evidence>
<name>A0AAN9A4M5_HALRR</name>
<evidence type="ECO:0000256" key="3">
    <source>
        <dbReference type="ARBA" id="ARBA00022801"/>
    </source>
</evidence>
<dbReference type="SUPFAM" id="SSF51445">
    <property type="entry name" value="(Trans)glycosidases"/>
    <property type="match status" value="2"/>
</dbReference>
<dbReference type="Gene3D" id="2.60.40.1760">
    <property type="entry name" value="glycosyl hydrolase (family 31)"/>
    <property type="match status" value="1"/>
</dbReference>
<feature type="domain" description="Glycoside hydrolase family 31 TIM barrel" evidence="7">
    <location>
        <begin position="595"/>
        <end position="983"/>
    </location>
</feature>
<dbReference type="InterPro" id="IPR030459">
    <property type="entry name" value="Glyco_hydro_31_CS"/>
</dbReference>
<dbReference type="PROSITE" id="PS00129">
    <property type="entry name" value="GLYCOSYL_HYDROL_F31_1"/>
    <property type="match status" value="1"/>
</dbReference>
<organism evidence="9 10">
    <name type="scientific">Halocaridina rubra</name>
    <name type="common">Hawaiian red shrimp</name>
    <dbReference type="NCBI Taxonomy" id="373956"/>
    <lineage>
        <taxon>Eukaryota</taxon>
        <taxon>Metazoa</taxon>
        <taxon>Ecdysozoa</taxon>
        <taxon>Arthropoda</taxon>
        <taxon>Crustacea</taxon>
        <taxon>Multicrustacea</taxon>
        <taxon>Malacostraca</taxon>
        <taxon>Eumalacostraca</taxon>
        <taxon>Eucarida</taxon>
        <taxon>Decapoda</taxon>
        <taxon>Pleocyemata</taxon>
        <taxon>Caridea</taxon>
        <taxon>Atyoidea</taxon>
        <taxon>Atyidae</taxon>
        <taxon>Halocaridina</taxon>
    </lineage>
</organism>
<evidence type="ECO:0000259" key="7">
    <source>
        <dbReference type="Pfam" id="PF01055"/>
    </source>
</evidence>
<dbReference type="SUPFAM" id="SSF51011">
    <property type="entry name" value="Glycosyl hydrolase domain"/>
    <property type="match status" value="1"/>
</dbReference>
<evidence type="ECO:0000256" key="4">
    <source>
        <dbReference type="ARBA" id="ARBA00023180"/>
    </source>
</evidence>
<evidence type="ECO:0000256" key="5">
    <source>
        <dbReference type="ARBA" id="ARBA00023295"/>
    </source>
</evidence>
<evidence type="ECO:0000256" key="2">
    <source>
        <dbReference type="ARBA" id="ARBA00022729"/>
    </source>
</evidence>
<dbReference type="PANTHER" id="PTHR22762">
    <property type="entry name" value="ALPHA-GLUCOSIDASE"/>
    <property type="match status" value="1"/>
</dbReference>
<dbReference type="InterPro" id="IPR011013">
    <property type="entry name" value="Gal_mutarotase_sf_dom"/>
</dbReference>
<comment type="similarity">
    <text evidence="1 6">Belongs to the glycosyl hydrolase 31 family.</text>
</comment>
<reference evidence="9 10" key="1">
    <citation type="submission" date="2023-11" db="EMBL/GenBank/DDBJ databases">
        <title>Halocaridina rubra genome assembly.</title>
        <authorList>
            <person name="Smith C."/>
        </authorList>
    </citation>
    <scope>NUCLEOTIDE SEQUENCE [LARGE SCALE GENOMIC DNA]</scope>
    <source>
        <strain evidence="9">EP-1</strain>
        <tissue evidence="9">Whole</tissue>
    </source>
</reference>
<evidence type="ECO:0000313" key="10">
    <source>
        <dbReference type="Proteomes" id="UP001381693"/>
    </source>
</evidence>